<evidence type="ECO:0000256" key="5">
    <source>
        <dbReference type="SAM" id="Phobius"/>
    </source>
</evidence>
<dbReference type="InterPro" id="IPR033308">
    <property type="entry name" value="PGAP5/Cdc1/Ted1"/>
</dbReference>
<feature type="transmembrane region" description="Helical" evidence="5">
    <location>
        <begin position="12"/>
        <end position="31"/>
    </location>
</feature>
<dbReference type="SUPFAM" id="SSF56300">
    <property type="entry name" value="Metallo-dependent phosphatases"/>
    <property type="match status" value="1"/>
</dbReference>
<comment type="subcellular location">
    <subcellularLocation>
        <location evidence="1">Membrane</location>
        <topology evidence="1">Multi-pass membrane protein</topology>
    </subcellularLocation>
</comment>
<proteinExistence type="predicted"/>
<organism evidence="7 8">
    <name type="scientific">Parnassius mnemosyne</name>
    <name type="common">clouded apollo</name>
    <dbReference type="NCBI Taxonomy" id="213953"/>
    <lineage>
        <taxon>Eukaryota</taxon>
        <taxon>Metazoa</taxon>
        <taxon>Ecdysozoa</taxon>
        <taxon>Arthropoda</taxon>
        <taxon>Hexapoda</taxon>
        <taxon>Insecta</taxon>
        <taxon>Pterygota</taxon>
        <taxon>Neoptera</taxon>
        <taxon>Endopterygota</taxon>
        <taxon>Lepidoptera</taxon>
        <taxon>Glossata</taxon>
        <taxon>Ditrysia</taxon>
        <taxon>Papilionoidea</taxon>
        <taxon>Papilionidae</taxon>
        <taxon>Parnassiinae</taxon>
        <taxon>Parnassini</taxon>
        <taxon>Parnassius</taxon>
        <taxon>Driopa</taxon>
    </lineage>
</organism>
<protein>
    <recommendedName>
        <fullName evidence="6">Calcineurin-like phosphoesterase domain-containing protein</fullName>
    </recommendedName>
</protein>
<accession>A0AAV1M4W8</accession>
<evidence type="ECO:0000256" key="2">
    <source>
        <dbReference type="ARBA" id="ARBA00022692"/>
    </source>
</evidence>
<evidence type="ECO:0000313" key="7">
    <source>
        <dbReference type="EMBL" id="CAK1602693.1"/>
    </source>
</evidence>
<feature type="transmembrane region" description="Helical" evidence="5">
    <location>
        <begin position="309"/>
        <end position="333"/>
    </location>
</feature>
<gene>
    <name evidence="7" type="ORF">PARMNEM_LOCUS21163</name>
</gene>
<evidence type="ECO:0000256" key="1">
    <source>
        <dbReference type="ARBA" id="ARBA00004141"/>
    </source>
</evidence>
<reference evidence="7 8" key="1">
    <citation type="submission" date="2023-11" db="EMBL/GenBank/DDBJ databases">
        <authorList>
            <person name="Hedman E."/>
            <person name="Englund M."/>
            <person name="Stromberg M."/>
            <person name="Nyberg Akerstrom W."/>
            <person name="Nylinder S."/>
            <person name="Jareborg N."/>
            <person name="Kallberg Y."/>
            <person name="Kronander E."/>
        </authorList>
    </citation>
    <scope>NUCLEOTIDE SEQUENCE [LARGE SCALE GENOMIC DNA]</scope>
</reference>
<dbReference type="EMBL" id="CAVLGL010000148">
    <property type="protein sequence ID" value="CAK1602693.1"/>
    <property type="molecule type" value="Genomic_DNA"/>
</dbReference>
<dbReference type="PANTHER" id="PTHR13315">
    <property type="entry name" value="METALLO PHOSPHOESTERASE RELATED"/>
    <property type="match status" value="1"/>
</dbReference>
<dbReference type="Pfam" id="PF00149">
    <property type="entry name" value="Metallophos"/>
    <property type="match status" value="1"/>
</dbReference>
<comment type="caution">
    <text evidence="7">The sequence shown here is derived from an EMBL/GenBank/DDBJ whole genome shotgun (WGS) entry which is preliminary data.</text>
</comment>
<dbReference type="Gene3D" id="3.60.21.10">
    <property type="match status" value="1"/>
</dbReference>
<dbReference type="InterPro" id="IPR004843">
    <property type="entry name" value="Calcineurin-like_PHP"/>
</dbReference>
<sequence>MLFRRRSLAVKYFIAVFFGAVVYNEWFVYIAQSIYWQNMKCPYDDKYCTKLMFIADPQIQGEMAVPPPLSYLYNWDSDRYLDTTFKIALKYFKPDVLVYLGDLMDEGSIATMTQFHSYVRRLSNIFEVPYPIIQIWLPGDNDIGGENEPIREDKLEEFNKVFNQPSVITYRNISFYKVNGITHSFPHAKEGDDKYRIVVSHYPLLWKSVFGKQVNDAIHPNIYFCAHEHKSKYFIKDKNFRNIFTRSIRPGDDILNIDRNEENIYEIYVPTCSYRMGTDTIGYGAAMLVHNNHHLHYTVLWSPRRFPSLFAYAVFLVIAILYTFVFCLSRIILRCMLVKNSDTTQPLLHTS</sequence>
<evidence type="ECO:0000313" key="8">
    <source>
        <dbReference type="Proteomes" id="UP001314205"/>
    </source>
</evidence>
<evidence type="ECO:0000259" key="6">
    <source>
        <dbReference type="Pfam" id="PF00149"/>
    </source>
</evidence>
<evidence type="ECO:0000256" key="4">
    <source>
        <dbReference type="ARBA" id="ARBA00023136"/>
    </source>
</evidence>
<dbReference type="GO" id="GO:0016020">
    <property type="term" value="C:membrane"/>
    <property type="evidence" value="ECO:0007669"/>
    <property type="project" value="UniProtKB-SubCell"/>
</dbReference>
<dbReference type="Proteomes" id="UP001314205">
    <property type="component" value="Unassembled WGS sequence"/>
</dbReference>
<keyword evidence="8" id="KW-1185">Reference proteome</keyword>
<name>A0AAV1M4W8_9NEOP</name>
<keyword evidence="2 5" id="KW-0812">Transmembrane</keyword>
<dbReference type="InterPro" id="IPR029052">
    <property type="entry name" value="Metallo-depent_PP-like"/>
</dbReference>
<feature type="domain" description="Calcineurin-like phosphoesterase" evidence="6">
    <location>
        <begin position="50"/>
        <end position="230"/>
    </location>
</feature>
<evidence type="ECO:0000256" key="3">
    <source>
        <dbReference type="ARBA" id="ARBA00022989"/>
    </source>
</evidence>
<dbReference type="GO" id="GO:0016787">
    <property type="term" value="F:hydrolase activity"/>
    <property type="evidence" value="ECO:0007669"/>
    <property type="project" value="InterPro"/>
</dbReference>
<dbReference type="AlphaFoldDB" id="A0AAV1M4W8"/>
<dbReference type="GO" id="GO:0005783">
    <property type="term" value="C:endoplasmic reticulum"/>
    <property type="evidence" value="ECO:0007669"/>
    <property type="project" value="TreeGrafter"/>
</dbReference>
<keyword evidence="4 5" id="KW-0472">Membrane</keyword>
<keyword evidence="3 5" id="KW-1133">Transmembrane helix</keyword>
<dbReference type="GO" id="GO:0006506">
    <property type="term" value="P:GPI anchor biosynthetic process"/>
    <property type="evidence" value="ECO:0007669"/>
    <property type="project" value="InterPro"/>
</dbReference>
<dbReference type="PANTHER" id="PTHR13315:SF4">
    <property type="entry name" value="METALLOPHOSPHOESTERASE, ISOFORM E"/>
    <property type="match status" value="1"/>
</dbReference>